<name>A0A1N6KF64_9BURK</name>
<proteinExistence type="predicted"/>
<dbReference type="Proteomes" id="UP000184693">
    <property type="component" value="Unassembled WGS sequence"/>
</dbReference>
<evidence type="ECO:0000313" key="1">
    <source>
        <dbReference type="EMBL" id="SIO55205.1"/>
    </source>
</evidence>
<sequence>MGGLPARHRFKAIRASAAERRILEFHKNACRMRNRPYYSSDYVSTLTQHTCLTLSDGPEAQAASDSNIFDPECMIPNS</sequence>
<dbReference type="EMBL" id="FSRM01000002">
    <property type="protein sequence ID" value="SIO55205.1"/>
    <property type="molecule type" value="Genomic_DNA"/>
</dbReference>
<gene>
    <name evidence="1" type="ORF">SAMN05444168_7043</name>
</gene>
<reference evidence="1 2" key="1">
    <citation type="submission" date="2016-11" db="EMBL/GenBank/DDBJ databases">
        <authorList>
            <person name="Jaros S."/>
            <person name="Januszkiewicz K."/>
            <person name="Wedrychowicz H."/>
        </authorList>
    </citation>
    <scope>NUCLEOTIDE SEQUENCE [LARGE SCALE GENOMIC DNA]</scope>
    <source>
        <strain evidence="1 2">GAS86</strain>
    </source>
</reference>
<protein>
    <submittedName>
        <fullName evidence="1">Uncharacterized protein</fullName>
    </submittedName>
</protein>
<evidence type="ECO:0000313" key="2">
    <source>
        <dbReference type="Proteomes" id="UP000184693"/>
    </source>
</evidence>
<dbReference type="AlphaFoldDB" id="A0A1N6KF64"/>
<organism evidence="1 2">
    <name type="scientific">Paraburkholderia phenazinium</name>
    <dbReference type="NCBI Taxonomy" id="60549"/>
    <lineage>
        <taxon>Bacteria</taxon>
        <taxon>Pseudomonadati</taxon>
        <taxon>Pseudomonadota</taxon>
        <taxon>Betaproteobacteria</taxon>
        <taxon>Burkholderiales</taxon>
        <taxon>Burkholderiaceae</taxon>
        <taxon>Paraburkholderia</taxon>
    </lineage>
</organism>
<accession>A0A1N6KF64</accession>